<gene>
    <name evidence="12" type="ORF">JBS370_LOCUS14333</name>
    <name evidence="11" type="ORF">ZHD862_LOCUS27902</name>
</gene>
<dbReference type="PROSITE" id="PS51996">
    <property type="entry name" value="TR_MART"/>
    <property type="match status" value="1"/>
</dbReference>
<evidence type="ECO:0000256" key="3">
    <source>
        <dbReference type="ARBA" id="ARBA00022525"/>
    </source>
</evidence>
<dbReference type="PANTHER" id="PTHR10339">
    <property type="entry name" value="ADP-RIBOSYLTRANSFERASE"/>
    <property type="match status" value="1"/>
</dbReference>
<evidence type="ECO:0000256" key="6">
    <source>
        <dbReference type="ARBA" id="ARBA00022679"/>
    </source>
</evidence>
<evidence type="ECO:0000313" key="13">
    <source>
        <dbReference type="Proteomes" id="UP000663864"/>
    </source>
</evidence>
<evidence type="ECO:0000313" key="11">
    <source>
        <dbReference type="EMBL" id="CAF1299802.1"/>
    </source>
</evidence>
<keyword evidence="4" id="KW-0800">Toxin</keyword>
<accession>A0A815DQQ8</accession>
<dbReference type="GO" id="GO:0106274">
    <property type="term" value="F:NAD+-protein-arginine ADP-ribosyltransferase activity"/>
    <property type="evidence" value="ECO:0007669"/>
    <property type="project" value="UniProtKB-EC"/>
</dbReference>
<dbReference type="InterPro" id="IPR050999">
    <property type="entry name" value="ADP-ribosyltransferase_ARG"/>
</dbReference>
<dbReference type="GO" id="GO:0016779">
    <property type="term" value="F:nucleotidyltransferase activity"/>
    <property type="evidence" value="ECO:0007669"/>
    <property type="project" value="UniProtKB-KW"/>
</dbReference>
<dbReference type="PANTHER" id="PTHR10339:SF25">
    <property type="entry name" value="SECRETED EXOENZYME S"/>
    <property type="match status" value="1"/>
</dbReference>
<keyword evidence="6 10" id="KW-0808">Transferase</keyword>
<dbReference type="GO" id="GO:0003950">
    <property type="term" value="F:NAD+ poly-ADP-ribosyltransferase activity"/>
    <property type="evidence" value="ECO:0007669"/>
    <property type="project" value="TreeGrafter"/>
</dbReference>
<reference evidence="11" key="1">
    <citation type="submission" date="2021-02" db="EMBL/GenBank/DDBJ databases">
        <authorList>
            <person name="Nowell W R."/>
        </authorList>
    </citation>
    <scope>NUCLEOTIDE SEQUENCE</scope>
</reference>
<dbReference type="AlphaFoldDB" id="A0A815DQQ8"/>
<organism evidence="11 13">
    <name type="scientific">Rotaria sordida</name>
    <dbReference type="NCBI Taxonomy" id="392033"/>
    <lineage>
        <taxon>Eukaryota</taxon>
        <taxon>Metazoa</taxon>
        <taxon>Spiralia</taxon>
        <taxon>Gnathifera</taxon>
        <taxon>Rotifera</taxon>
        <taxon>Eurotatoria</taxon>
        <taxon>Bdelloidea</taxon>
        <taxon>Philodinida</taxon>
        <taxon>Philodinidae</taxon>
        <taxon>Rotaria</taxon>
    </lineage>
</organism>
<dbReference type="GO" id="GO:0005576">
    <property type="term" value="C:extracellular region"/>
    <property type="evidence" value="ECO:0007669"/>
    <property type="project" value="UniProtKB-SubCell"/>
</dbReference>
<evidence type="ECO:0000256" key="1">
    <source>
        <dbReference type="ARBA" id="ARBA00004613"/>
    </source>
</evidence>
<dbReference type="Gene3D" id="3.90.176.10">
    <property type="entry name" value="Toxin ADP-ribosyltransferase, Chain A, domain 1"/>
    <property type="match status" value="1"/>
</dbReference>
<protein>
    <recommendedName>
        <fullName evidence="10">NAD(P)(+)--arginine ADP-ribosyltransferase</fullName>
        <ecNumber evidence="10">2.4.2.31</ecNumber>
    </recommendedName>
    <alternativeName>
        <fullName evidence="10">Mono(ADP-ribosyl)transferase</fullName>
    </alternativeName>
</protein>
<evidence type="ECO:0000256" key="5">
    <source>
        <dbReference type="ARBA" id="ARBA00022676"/>
    </source>
</evidence>
<evidence type="ECO:0000256" key="8">
    <source>
        <dbReference type="ARBA" id="ARBA00023026"/>
    </source>
</evidence>
<dbReference type="Proteomes" id="UP000663864">
    <property type="component" value="Unassembled WGS sequence"/>
</dbReference>
<proteinExistence type="inferred from homology"/>
<sequence>MMVKKAAEGLIIEGTMVGKLKEVEWIAEQLRKETNSSQQEVWECCARLYSMDSFLYRRMNETMRLIDDGDEEHEKLWRSKIISLGPFAWLLYWMREKSDLNSTLTVYQGATLPDDVIAQFQQANQDDLYSFQAFTSTTRSRQIADIYGGNVIFIIHISLEDGIDIQRYSNFQDEEEILLASSFLFKVKSYEKVEDKWEIHLVSLWSSDYWTSSSSSSIDLLED</sequence>
<evidence type="ECO:0000256" key="10">
    <source>
        <dbReference type="RuleBase" id="RU361228"/>
    </source>
</evidence>
<keyword evidence="5 10" id="KW-0328">Glycosyltransferase</keyword>
<keyword evidence="8" id="KW-0843">Virulence</keyword>
<name>A0A815DQQ8_9BILA</name>
<evidence type="ECO:0000256" key="7">
    <source>
        <dbReference type="ARBA" id="ARBA00022695"/>
    </source>
</evidence>
<dbReference type="EC" id="2.4.2.31" evidence="10"/>
<comment type="subcellular location">
    <subcellularLocation>
        <location evidence="1">Secreted</location>
    </subcellularLocation>
</comment>
<dbReference type="EMBL" id="CAJNOT010002259">
    <property type="protein sequence ID" value="CAF1299802.1"/>
    <property type="molecule type" value="Genomic_DNA"/>
</dbReference>
<evidence type="ECO:0000313" key="12">
    <source>
        <dbReference type="EMBL" id="CAF3783151.1"/>
    </source>
</evidence>
<keyword evidence="3" id="KW-0964">Secreted</keyword>
<evidence type="ECO:0000256" key="9">
    <source>
        <dbReference type="ARBA" id="ARBA00047597"/>
    </source>
</evidence>
<comment type="similarity">
    <text evidence="2 10">Belongs to the Arg-specific ADP-ribosyltransferase family.</text>
</comment>
<dbReference type="GO" id="GO:0090729">
    <property type="term" value="F:toxin activity"/>
    <property type="evidence" value="ECO:0007669"/>
    <property type="project" value="UniProtKB-KW"/>
</dbReference>
<comment type="caution">
    <text evidence="11">The sequence shown here is derived from an EMBL/GenBank/DDBJ whole genome shotgun (WGS) entry which is preliminary data.</text>
</comment>
<dbReference type="SUPFAM" id="SSF56399">
    <property type="entry name" value="ADP-ribosylation"/>
    <property type="match status" value="1"/>
</dbReference>
<evidence type="ECO:0000256" key="4">
    <source>
        <dbReference type="ARBA" id="ARBA00022656"/>
    </source>
</evidence>
<evidence type="ECO:0000256" key="2">
    <source>
        <dbReference type="ARBA" id="ARBA00009558"/>
    </source>
</evidence>
<keyword evidence="10" id="KW-0521">NADP</keyword>
<keyword evidence="10" id="KW-0520">NAD</keyword>
<dbReference type="InterPro" id="IPR000768">
    <property type="entry name" value="ART"/>
</dbReference>
<dbReference type="EMBL" id="CAJOBD010001285">
    <property type="protein sequence ID" value="CAF3783151.1"/>
    <property type="molecule type" value="Genomic_DNA"/>
</dbReference>
<dbReference type="Pfam" id="PF01129">
    <property type="entry name" value="ART"/>
    <property type="match status" value="1"/>
</dbReference>
<keyword evidence="7" id="KW-0548">Nucleotidyltransferase</keyword>
<comment type="catalytic activity">
    <reaction evidence="9 10">
        <text>L-arginyl-[protein] + NAD(+) = N(omega)-(ADP-D-ribosyl)-L-arginyl-[protein] + nicotinamide + H(+)</text>
        <dbReference type="Rhea" id="RHEA:19149"/>
        <dbReference type="Rhea" id="RHEA-COMP:10532"/>
        <dbReference type="Rhea" id="RHEA-COMP:15087"/>
        <dbReference type="ChEBI" id="CHEBI:15378"/>
        <dbReference type="ChEBI" id="CHEBI:17154"/>
        <dbReference type="ChEBI" id="CHEBI:29965"/>
        <dbReference type="ChEBI" id="CHEBI:57540"/>
        <dbReference type="ChEBI" id="CHEBI:142554"/>
        <dbReference type="EC" id="2.4.2.31"/>
    </reaction>
</comment>
<dbReference type="Proteomes" id="UP000663836">
    <property type="component" value="Unassembled WGS sequence"/>
</dbReference>